<name>A0A251UIU9_HELAN</name>
<sequence>MVSYDYKFCVCYQNWMKLSSTIVISSTTHQICPQNSSPFLHSSNMWLISTQQPQMAFSCSGLTLKLHVLERPYCILEGLVEEGFTLNHSPPHRSVVKLAESIFILHNFRSLGFASRRLTSYLRFTALRLYLDRTQPSTPKNQGAANEGGRGLLLLHKAIPFISFNSVIIGSRDLIWQFISALHFLMRIVMSAFKGSLARTEHIIGGFSVVHIREATLTKRLIMFENIKVLLFLFRVSLLRYLRRCLVMLTATTTFTSLGKRTVGDDRCEPIEKLRQYMLYVIFRVTATDRHLRFEITTAPPSLQP</sequence>
<proteinExistence type="predicted"/>
<keyword evidence="2" id="KW-1185">Reference proteome</keyword>
<dbReference type="Proteomes" id="UP000215914">
    <property type="component" value="Chromosome 6"/>
</dbReference>
<evidence type="ECO:0000313" key="2">
    <source>
        <dbReference type="Proteomes" id="UP000215914"/>
    </source>
</evidence>
<evidence type="ECO:0000313" key="1">
    <source>
        <dbReference type="EMBL" id="OTG22712.1"/>
    </source>
</evidence>
<dbReference type="InParanoid" id="A0A251UIU9"/>
<organism evidence="1 2">
    <name type="scientific">Helianthus annuus</name>
    <name type="common">Common sunflower</name>
    <dbReference type="NCBI Taxonomy" id="4232"/>
    <lineage>
        <taxon>Eukaryota</taxon>
        <taxon>Viridiplantae</taxon>
        <taxon>Streptophyta</taxon>
        <taxon>Embryophyta</taxon>
        <taxon>Tracheophyta</taxon>
        <taxon>Spermatophyta</taxon>
        <taxon>Magnoliopsida</taxon>
        <taxon>eudicotyledons</taxon>
        <taxon>Gunneridae</taxon>
        <taxon>Pentapetalae</taxon>
        <taxon>asterids</taxon>
        <taxon>campanulids</taxon>
        <taxon>Asterales</taxon>
        <taxon>Asteraceae</taxon>
        <taxon>Asteroideae</taxon>
        <taxon>Heliantheae alliance</taxon>
        <taxon>Heliantheae</taxon>
        <taxon>Helianthus</taxon>
    </lineage>
</organism>
<accession>A0A251UIU9</accession>
<gene>
    <name evidence="1" type="ORF">HannXRQ_Chr06g0174491</name>
</gene>
<reference evidence="2" key="1">
    <citation type="journal article" date="2017" name="Nature">
        <title>The sunflower genome provides insights into oil metabolism, flowering and Asterid evolution.</title>
        <authorList>
            <person name="Badouin H."/>
            <person name="Gouzy J."/>
            <person name="Grassa C.J."/>
            <person name="Murat F."/>
            <person name="Staton S.E."/>
            <person name="Cottret L."/>
            <person name="Lelandais-Briere C."/>
            <person name="Owens G.L."/>
            <person name="Carrere S."/>
            <person name="Mayjonade B."/>
            <person name="Legrand L."/>
            <person name="Gill N."/>
            <person name="Kane N.C."/>
            <person name="Bowers J.E."/>
            <person name="Hubner S."/>
            <person name="Bellec A."/>
            <person name="Berard A."/>
            <person name="Berges H."/>
            <person name="Blanchet N."/>
            <person name="Boniface M.C."/>
            <person name="Brunel D."/>
            <person name="Catrice O."/>
            <person name="Chaidir N."/>
            <person name="Claudel C."/>
            <person name="Donnadieu C."/>
            <person name="Faraut T."/>
            <person name="Fievet G."/>
            <person name="Helmstetter N."/>
            <person name="King M."/>
            <person name="Knapp S.J."/>
            <person name="Lai Z."/>
            <person name="Le Paslier M.C."/>
            <person name="Lippi Y."/>
            <person name="Lorenzon L."/>
            <person name="Mandel J.R."/>
            <person name="Marage G."/>
            <person name="Marchand G."/>
            <person name="Marquand E."/>
            <person name="Bret-Mestries E."/>
            <person name="Morien E."/>
            <person name="Nambeesan S."/>
            <person name="Nguyen T."/>
            <person name="Pegot-Espagnet P."/>
            <person name="Pouilly N."/>
            <person name="Raftis F."/>
            <person name="Sallet E."/>
            <person name="Schiex T."/>
            <person name="Thomas J."/>
            <person name="Vandecasteele C."/>
            <person name="Vares D."/>
            <person name="Vear F."/>
            <person name="Vautrin S."/>
            <person name="Crespi M."/>
            <person name="Mangin B."/>
            <person name="Burke J.M."/>
            <person name="Salse J."/>
            <person name="Munos S."/>
            <person name="Vincourt P."/>
            <person name="Rieseberg L.H."/>
            <person name="Langlade N.B."/>
        </authorList>
    </citation>
    <scope>NUCLEOTIDE SEQUENCE [LARGE SCALE GENOMIC DNA]</scope>
    <source>
        <strain evidence="2">cv. SF193</strain>
    </source>
</reference>
<dbReference type="AlphaFoldDB" id="A0A251UIU9"/>
<dbReference type="EMBL" id="CM007895">
    <property type="protein sequence ID" value="OTG22712.1"/>
    <property type="molecule type" value="Genomic_DNA"/>
</dbReference>
<protein>
    <submittedName>
        <fullName evidence="1">Uncharacterized protein</fullName>
    </submittedName>
</protein>